<evidence type="ECO:0000313" key="6">
    <source>
        <dbReference type="Proteomes" id="UP001200537"/>
    </source>
</evidence>
<keyword evidence="2" id="KW-0012">Acyltransferase</keyword>
<comment type="similarity">
    <text evidence="3">Belongs to the acetyltransferase family. RimJ subfamily.</text>
</comment>
<name>A0AAJ1BA71_9ACTO</name>
<feature type="domain" description="N-acetyltransferase" evidence="4">
    <location>
        <begin position="52"/>
        <end position="207"/>
    </location>
</feature>
<dbReference type="InterPro" id="IPR016181">
    <property type="entry name" value="Acyl_CoA_acyltransferase"/>
</dbReference>
<dbReference type="GO" id="GO:0005737">
    <property type="term" value="C:cytoplasm"/>
    <property type="evidence" value="ECO:0007669"/>
    <property type="project" value="TreeGrafter"/>
</dbReference>
<reference evidence="5" key="1">
    <citation type="submission" date="2022-01" db="EMBL/GenBank/DDBJ databases">
        <title>Collection of gut derived symbiotic bacterial strains cultured from healthy donors.</title>
        <authorList>
            <person name="Lin H."/>
            <person name="Kohout C."/>
            <person name="Waligurski E."/>
            <person name="Pamer E.G."/>
        </authorList>
    </citation>
    <scope>NUCLEOTIDE SEQUENCE</scope>
    <source>
        <strain evidence="5">DFI.7.46</strain>
    </source>
</reference>
<protein>
    <submittedName>
        <fullName evidence="5">GNAT family N-acetyltransferase</fullName>
    </submittedName>
</protein>
<dbReference type="PANTHER" id="PTHR43792">
    <property type="entry name" value="GNAT FAMILY, PUTATIVE (AFU_ORTHOLOGUE AFUA_3G00765)-RELATED-RELATED"/>
    <property type="match status" value="1"/>
</dbReference>
<gene>
    <name evidence="5" type="ORF">L0M99_00040</name>
</gene>
<dbReference type="PANTHER" id="PTHR43792:SF8">
    <property type="entry name" value="[RIBOSOMAL PROTEIN US5]-ALANINE N-ACETYLTRANSFERASE"/>
    <property type="match status" value="1"/>
</dbReference>
<evidence type="ECO:0000256" key="1">
    <source>
        <dbReference type="ARBA" id="ARBA00022679"/>
    </source>
</evidence>
<dbReference type="Pfam" id="PF13302">
    <property type="entry name" value="Acetyltransf_3"/>
    <property type="match status" value="1"/>
</dbReference>
<dbReference type="RefSeq" id="WP_238127343.1">
    <property type="nucleotide sequence ID" value="NZ_JAGZVZ010000017.1"/>
</dbReference>
<dbReference type="SUPFAM" id="SSF55729">
    <property type="entry name" value="Acyl-CoA N-acyltransferases (Nat)"/>
    <property type="match status" value="1"/>
</dbReference>
<evidence type="ECO:0000259" key="4">
    <source>
        <dbReference type="PROSITE" id="PS51186"/>
    </source>
</evidence>
<dbReference type="GO" id="GO:0008999">
    <property type="term" value="F:protein-N-terminal-alanine acetyltransferase activity"/>
    <property type="evidence" value="ECO:0007669"/>
    <property type="project" value="TreeGrafter"/>
</dbReference>
<dbReference type="InterPro" id="IPR000182">
    <property type="entry name" value="GNAT_dom"/>
</dbReference>
<dbReference type="Proteomes" id="UP001200537">
    <property type="component" value="Unassembled WGS sequence"/>
</dbReference>
<dbReference type="AlphaFoldDB" id="A0AAJ1BA71"/>
<organism evidence="5 6">
    <name type="scientific">Varibaculum cambriense</name>
    <dbReference type="NCBI Taxonomy" id="184870"/>
    <lineage>
        <taxon>Bacteria</taxon>
        <taxon>Bacillati</taxon>
        <taxon>Actinomycetota</taxon>
        <taxon>Actinomycetes</taxon>
        <taxon>Actinomycetales</taxon>
        <taxon>Actinomycetaceae</taxon>
        <taxon>Varibaculum</taxon>
    </lineage>
</organism>
<sequence>MLLYERLTFRRRPRYYAHLDNPVARGLIKPGDPPVNRLSIKEMVARDHRQAAQVRADNERWLAPWEASIAPGYPPDDMELEAFIRRSARLVRQRRYYPFGVYADEQLVGQVTIGDIALGASHSGNLGYWVAEEYSGRGVITTAVAMVLDLCLGAPRLHRVEINIRPENKVSLRVVQKLGLRFEGRKNSFYCIAGSWADHLGYAATAEEIPPGGYLAQLENRACLKRGEPVAIADEDGR</sequence>
<dbReference type="EMBL" id="JAKNHJ010000001">
    <property type="protein sequence ID" value="MCG4616886.1"/>
    <property type="molecule type" value="Genomic_DNA"/>
</dbReference>
<keyword evidence="1" id="KW-0808">Transferase</keyword>
<evidence type="ECO:0000313" key="5">
    <source>
        <dbReference type="EMBL" id="MCG4616886.1"/>
    </source>
</evidence>
<evidence type="ECO:0000256" key="2">
    <source>
        <dbReference type="ARBA" id="ARBA00023315"/>
    </source>
</evidence>
<accession>A0AAJ1BA71</accession>
<proteinExistence type="inferred from homology"/>
<dbReference type="InterPro" id="IPR051531">
    <property type="entry name" value="N-acetyltransferase"/>
</dbReference>
<dbReference type="Gene3D" id="3.40.630.30">
    <property type="match status" value="1"/>
</dbReference>
<comment type="caution">
    <text evidence="5">The sequence shown here is derived from an EMBL/GenBank/DDBJ whole genome shotgun (WGS) entry which is preliminary data.</text>
</comment>
<evidence type="ECO:0000256" key="3">
    <source>
        <dbReference type="ARBA" id="ARBA00038502"/>
    </source>
</evidence>
<dbReference type="PROSITE" id="PS51186">
    <property type="entry name" value="GNAT"/>
    <property type="match status" value="1"/>
</dbReference>